<keyword evidence="3 5" id="KW-1133">Transmembrane helix</keyword>
<dbReference type="InterPro" id="IPR009908">
    <property type="entry name" value="Methylamine_util_MauE"/>
</dbReference>
<reference evidence="7 8" key="1">
    <citation type="submission" date="2018-08" db="EMBL/GenBank/DDBJ databases">
        <title>Chitinophagaceae sp. K23C18032701, a novel bacterium isolated from forest soil.</title>
        <authorList>
            <person name="Wang C."/>
        </authorList>
    </citation>
    <scope>NUCLEOTIDE SEQUENCE [LARGE SCALE GENOMIC DNA]</scope>
    <source>
        <strain evidence="7 8">K23C18032701</strain>
    </source>
</reference>
<evidence type="ECO:0000313" key="8">
    <source>
        <dbReference type="Proteomes" id="UP000261284"/>
    </source>
</evidence>
<feature type="transmembrane region" description="Helical" evidence="5">
    <location>
        <begin position="115"/>
        <end position="133"/>
    </location>
</feature>
<dbReference type="OrthoDB" id="680026at2"/>
<dbReference type="GO" id="GO:0016020">
    <property type="term" value="C:membrane"/>
    <property type="evidence" value="ECO:0007669"/>
    <property type="project" value="UniProtKB-SubCell"/>
</dbReference>
<dbReference type="AlphaFoldDB" id="A0A3E1NL66"/>
<keyword evidence="8" id="KW-1185">Reference proteome</keyword>
<dbReference type="UniPathway" id="UPA00895"/>
<feature type="transmembrane region" description="Helical" evidence="5">
    <location>
        <begin position="73"/>
        <end position="95"/>
    </location>
</feature>
<feature type="transmembrane region" description="Helical" evidence="5">
    <location>
        <begin position="45"/>
        <end position="66"/>
    </location>
</feature>
<sequence length="151" mass="16759">MKKKWMIEIIVLLFVLLFVYAGSSKLMDYNKFRIELGKSPLLTAFAGKVAVVVPVTELIIAVLLVLSRTRLIALYASFTLMVMFTTYIIVILKWSDYIPCSCGGVLQQMNWNQHLIFNTVFILLGAAGVMLTASPGGRAKAVIPSEQLVTE</sequence>
<evidence type="ECO:0000256" key="3">
    <source>
        <dbReference type="ARBA" id="ARBA00022989"/>
    </source>
</evidence>
<feature type="domain" description="Methylamine utilisation protein MauE" evidence="6">
    <location>
        <begin position="4"/>
        <end position="130"/>
    </location>
</feature>
<organism evidence="7 8">
    <name type="scientific">Deminuibacter soli</name>
    <dbReference type="NCBI Taxonomy" id="2291815"/>
    <lineage>
        <taxon>Bacteria</taxon>
        <taxon>Pseudomonadati</taxon>
        <taxon>Bacteroidota</taxon>
        <taxon>Chitinophagia</taxon>
        <taxon>Chitinophagales</taxon>
        <taxon>Chitinophagaceae</taxon>
        <taxon>Deminuibacter</taxon>
    </lineage>
</organism>
<gene>
    <name evidence="7" type="ORF">DXN05_07740</name>
</gene>
<evidence type="ECO:0000313" key="7">
    <source>
        <dbReference type="EMBL" id="RFM28675.1"/>
    </source>
</evidence>
<dbReference type="GO" id="GO:0030416">
    <property type="term" value="P:methylamine metabolic process"/>
    <property type="evidence" value="ECO:0007669"/>
    <property type="project" value="InterPro"/>
</dbReference>
<comment type="caution">
    <text evidence="7">The sequence shown here is derived from an EMBL/GenBank/DDBJ whole genome shotgun (WGS) entry which is preliminary data.</text>
</comment>
<accession>A0A3E1NL66</accession>
<evidence type="ECO:0000256" key="2">
    <source>
        <dbReference type="ARBA" id="ARBA00022692"/>
    </source>
</evidence>
<evidence type="ECO:0000256" key="1">
    <source>
        <dbReference type="ARBA" id="ARBA00004141"/>
    </source>
</evidence>
<evidence type="ECO:0000259" key="6">
    <source>
        <dbReference type="Pfam" id="PF07291"/>
    </source>
</evidence>
<dbReference type="EMBL" id="QTJU01000002">
    <property type="protein sequence ID" value="RFM28675.1"/>
    <property type="molecule type" value="Genomic_DNA"/>
</dbReference>
<proteinExistence type="predicted"/>
<comment type="subcellular location">
    <subcellularLocation>
        <location evidence="1">Membrane</location>
        <topology evidence="1">Multi-pass membrane protein</topology>
    </subcellularLocation>
</comment>
<protein>
    <recommendedName>
        <fullName evidence="6">Methylamine utilisation protein MauE domain-containing protein</fullName>
    </recommendedName>
</protein>
<keyword evidence="2 5" id="KW-0812">Transmembrane</keyword>
<dbReference type="Pfam" id="PF07291">
    <property type="entry name" value="MauE"/>
    <property type="match status" value="1"/>
</dbReference>
<dbReference type="Proteomes" id="UP000261284">
    <property type="component" value="Unassembled WGS sequence"/>
</dbReference>
<evidence type="ECO:0000256" key="5">
    <source>
        <dbReference type="SAM" id="Phobius"/>
    </source>
</evidence>
<dbReference type="RefSeq" id="WP_116846664.1">
    <property type="nucleotide sequence ID" value="NZ_QTJU01000002.1"/>
</dbReference>
<name>A0A3E1NL66_9BACT</name>
<keyword evidence="4 5" id="KW-0472">Membrane</keyword>
<evidence type="ECO:0000256" key="4">
    <source>
        <dbReference type="ARBA" id="ARBA00023136"/>
    </source>
</evidence>